<dbReference type="OrthoDB" id="4748025at2"/>
<feature type="domain" description="Ribbon-helix-helix protein CopG" evidence="1">
    <location>
        <begin position="6"/>
        <end position="42"/>
    </location>
</feature>
<evidence type="ECO:0000313" key="3">
    <source>
        <dbReference type="Proteomes" id="UP000093757"/>
    </source>
</evidence>
<dbReference type="InterPro" id="IPR002145">
    <property type="entry name" value="CopG"/>
</dbReference>
<sequence>MAKAKVSVMIEEAVLAAADADAQAAGLNRSEMIERALHNEHLRISLENYTTHTVPTLDIDAYAEKVYQANRAAGL</sequence>
<dbReference type="GO" id="GO:0006355">
    <property type="term" value="P:regulation of DNA-templated transcription"/>
    <property type="evidence" value="ECO:0007669"/>
    <property type="project" value="InterPro"/>
</dbReference>
<protein>
    <submittedName>
        <fullName evidence="2">Antitoxin</fullName>
    </submittedName>
</protein>
<dbReference type="AlphaFoldDB" id="A0A1A6BEX4"/>
<organism evidence="2 3">
    <name type="scientific">Mycobacterium gordonae</name>
    <dbReference type="NCBI Taxonomy" id="1778"/>
    <lineage>
        <taxon>Bacteria</taxon>
        <taxon>Bacillati</taxon>
        <taxon>Actinomycetota</taxon>
        <taxon>Actinomycetes</taxon>
        <taxon>Mycobacteriales</taxon>
        <taxon>Mycobacteriaceae</taxon>
        <taxon>Mycobacterium</taxon>
    </lineage>
</organism>
<accession>A0A1A6BEX4</accession>
<dbReference type="Pfam" id="PF01402">
    <property type="entry name" value="RHH_1"/>
    <property type="match status" value="1"/>
</dbReference>
<dbReference type="EMBL" id="MAEM01000338">
    <property type="protein sequence ID" value="OBS00784.1"/>
    <property type="molecule type" value="Genomic_DNA"/>
</dbReference>
<name>A0A1A6BEX4_MYCGO</name>
<proteinExistence type="predicted"/>
<evidence type="ECO:0000313" key="2">
    <source>
        <dbReference type="EMBL" id="OBS00784.1"/>
    </source>
</evidence>
<comment type="caution">
    <text evidence="2">The sequence shown here is derived from an EMBL/GenBank/DDBJ whole genome shotgun (WGS) entry which is preliminary data.</text>
</comment>
<gene>
    <name evidence="2" type="ORF">A9W98_23150</name>
</gene>
<dbReference type="RefSeq" id="WP_007172145.1">
    <property type="nucleotide sequence ID" value="NZ_MAEM01000338.1"/>
</dbReference>
<reference evidence="2 3" key="1">
    <citation type="submission" date="2016-06" db="EMBL/GenBank/DDBJ databases">
        <authorList>
            <person name="Kjaerup R.B."/>
            <person name="Dalgaard T.S."/>
            <person name="Juul-Madsen H.R."/>
        </authorList>
    </citation>
    <scope>NUCLEOTIDE SEQUENCE [LARGE SCALE GENOMIC DNA]</scope>
    <source>
        <strain evidence="2 3">1245752.6</strain>
    </source>
</reference>
<evidence type="ECO:0000259" key="1">
    <source>
        <dbReference type="Pfam" id="PF01402"/>
    </source>
</evidence>
<dbReference type="Proteomes" id="UP000093757">
    <property type="component" value="Unassembled WGS sequence"/>
</dbReference>